<sequence length="201" mass="22570">MELETTSDWAYAASHDLHIPIDLFGSKKHAGLPRGTLAFADSSGNIVFKVHRQPPNSNSNSNSNSLPKDTKLLLDANDNHLFSIHRHHNGCWKCYKGSSELVFEVKRNLKTLTRVELEVIFAGGERSNSNDDVLELKIIGSPFKRSCNIYKDADLVAQSSLMYKLNQIYVSRGKFRLTIFPGIIDHALIVALFVIFLNGRK</sequence>
<dbReference type="InterPro" id="IPR025659">
    <property type="entry name" value="Tubby-like_C"/>
</dbReference>
<feature type="compositionally biased region" description="Low complexity" evidence="2">
    <location>
        <begin position="56"/>
        <end position="65"/>
    </location>
</feature>
<dbReference type="PANTHER" id="PTHR31087">
    <property type="match status" value="1"/>
</dbReference>
<keyword evidence="3" id="KW-1133">Transmembrane helix</keyword>
<evidence type="ECO:0000313" key="5">
    <source>
        <dbReference type="RefSeq" id="XP_004490685.1"/>
    </source>
</evidence>
<dbReference type="SUPFAM" id="SSF54518">
    <property type="entry name" value="Tubby C-terminal domain-like"/>
    <property type="match status" value="1"/>
</dbReference>
<proteinExistence type="inferred from homology"/>
<dbReference type="Proteomes" id="UP000087171">
    <property type="component" value="Chromosome Ca2"/>
</dbReference>
<feature type="region of interest" description="Disordered" evidence="2">
    <location>
        <begin position="50"/>
        <end position="69"/>
    </location>
</feature>
<dbReference type="InterPro" id="IPR007612">
    <property type="entry name" value="LOR"/>
</dbReference>
<dbReference type="OrthoDB" id="770293at2759"/>
<dbReference type="Pfam" id="PF04525">
    <property type="entry name" value="LOR"/>
    <property type="match status" value="1"/>
</dbReference>
<evidence type="ECO:0000256" key="3">
    <source>
        <dbReference type="SAM" id="Phobius"/>
    </source>
</evidence>
<dbReference type="STRING" id="3827.A0A1S2XKE9"/>
<dbReference type="Gene3D" id="2.40.160.200">
    <property type="entry name" value="LURP1-related"/>
    <property type="match status" value="1"/>
</dbReference>
<keyword evidence="3" id="KW-0812">Transmembrane</keyword>
<dbReference type="GeneID" id="101506369"/>
<dbReference type="PANTHER" id="PTHR31087:SF85">
    <property type="entry name" value="PROTEIN LURP-ONE-RELATED 7"/>
    <property type="match status" value="1"/>
</dbReference>
<keyword evidence="3" id="KW-0472">Membrane</keyword>
<dbReference type="AlphaFoldDB" id="A0A1S2XKE9"/>
<keyword evidence="4" id="KW-1185">Reference proteome</keyword>
<dbReference type="PaxDb" id="3827-XP_004490685.1"/>
<feature type="transmembrane region" description="Helical" evidence="3">
    <location>
        <begin position="177"/>
        <end position="197"/>
    </location>
</feature>
<evidence type="ECO:0000256" key="2">
    <source>
        <dbReference type="SAM" id="MobiDB-lite"/>
    </source>
</evidence>
<gene>
    <name evidence="5" type="primary">LOC101506369</name>
</gene>
<evidence type="ECO:0000313" key="4">
    <source>
        <dbReference type="Proteomes" id="UP000087171"/>
    </source>
</evidence>
<reference evidence="5" key="2">
    <citation type="submission" date="2025-08" db="UniProtKB">
        <authorList>
            <consortium name="RefSeq"/>
        </authorList>
    </citation>
    <scope>IDENTIFICATION</scope>
    <source>
        <tissue evidence="5">Etiolated seedlings</tissue>
    </source>
</reference>
<accession>A0A1S2XKE9</accession>
<name>A0A1S2XKE9_CICAR</name>
<dbReference type="KEGG" id="cam:101506369"/>
<reference evidence="4" key="1">
    <citation type="journal article" date="2013" name="Nat. Biotechnol.">
        <title>Draft genome sequence of chickpea (Cicer arietinum) provides a resource for trait improvement.</title>
        <authorList>
            <person name="Varshney R.K."/>
            <person name="Song C."/>
            <person name="Saxena R.K."/>
            <person name="Azam S."/>
            <person name="Yu S."/>
            <person name="Sharpe A.G."/>
            <person name="Cannon S."/>
            <person name="Baek J."/>
            <person name="Rosen B.D."/>
            <person name="Tar'an B."/>
            <person name="Millan T."/>
            <person name="Zhang X."/>
            <person name="Ramsay L.D."/>
            <person name="Iwata A."/>
            <person name="Wang Y."/>
            <person name="Nelson W."/>
            <person name="Farmer A.D."/>
            <person name="Gaur P.M."/>
            <person name="Soderlund C."/>
            <person name="Penmetsa R.V."/>
            <person name="Xu C."/>
            <person name="Bharti A.K."/>
            <person name="He W."/>
            <person name="Winter P."/>
            <person name="Zhao S."/>
            <person name="Hane J.K."/>
            <person name="Carrasquilla-Garcia N."/>
            <person name="Condie J.A."/>
            <person name="Upadhyaya H.D."/>
            <person name="Luo M.C."/>
            <person name="Thudi M."/>
            <person name="Gowda C.L."/>
            <person name="Singh N.P."/>
            <person name="Lichtenzveig J."/>
            <person name="Gali K.K."/>
            <person name="Rubio J."/>
            <person name="Nadarajan N."/>
            <person name="Dolezel J."/>
            <person name="Bansal K.C."/>
            <person name="Xu X."/>
            <person name="Edwards D."/>
            <person name="Zhang G."/>
            <person name="Kahl G."/>
            <person name="Gil J."/>
            <person name="Singh K.B."/>
            <person name="Datta S.K."/>
            <person name="Jackson S.A."/>
            <person name="Wang J."/>
            <person name="Cook D.R."/>
        </authorList>
    </citation>
    <scope>NUCLEOTIDE SEQUENCE [LARGE SCALE GENOMIC DNA]</scope>
    <source>
        <strain evidence="4">cv. CDC Frontier</strain>
    </source>
</reference>
<dbReference type="eggNOG" id="ENOG502RZXW">
    <property type="taxonomic scope" value="Eukaryota"/>
</dbReference>
<organism evidence="4 5">
    <name type="scientific">Cicer arietinum</name>
    <name type="common">Chickpea</name>
    <name type="synonym">Garbanzo</name>
    <dbReference type="NCBI Taxonomy" id="3827"/>
    <lineage>
        <taxon>Eukaryota</taxon>
        <taxon>Viridiplantae</taxon>
        <taxon>Streptophyta</taxon>
        <taxon>Embryophyta</taxon>
        <taxon>Tracheophyta</taxon>
        <taxon>Spermatophyta</taxon>
        <taxon>Magnoliopsida</taxon>
        <taxon>eudicotyledons</taxon>
        <taxon>Gunneridae</taxon>
        <taxon>Pentapetalae</taxon>
        <taxon>rosids</taxon>
        <taxon>fabids</taxon>
        <taxon>Fabales</taxon>
        <taxon>Fabaceae</taxon>
        <taxon>Papilionoideae</taxon>
        <taxon>50 kb inversion clade</taxon>
        <taxon>NPAAA clade</taxon>
        <taxon>Hologalegina</taxon>
        <taxon>IRL clade</taxon>
        <taxon>Cicereae</taxon>
        <taxon>Cicer</taxon>
    </lineage>
</organism>
<comment type="similarity">
    <text evidence="1">Belongs to the LOR family.</text>
</comment>
<dbReference type="InterPro" id="IPR038595">
    <property type="entry name" value="LOR_sf"/>
</dbReference>
<protein>
    <submittedName>
        <fullName evidence="5">Protein LURP-one-related 7 isoform X1</fullName>
    </submittedName>
</protein>
<dbReference type="RefSeq" id="XP_004490685.1">
    <property type="nucleotide sequence ID" value="XM_004490628.3"/>
</dbReference>
<evidence type="ECO:0000256" key="1">
    <source>
        <dbReference type="ARBA" id="ARBA00005437"/>
    </source>
</evidence>